<dbReference type="InterPro" id="IPR008254">
    <property type="entry name" value="Flavodoxin/NO_synth"/>
</dbReference>
<name>G3AHP7_SPAPN</name>
<dbReference type="EMBL" id="GL996500">
    <property type="protein sequence ID" value="EGW34211.1"/>
    <property type="molecule type" value="Genomic_DNA"/>
</dbReference>
<proteinExistence type="inferred from homology"/>
<organism evidence="8">
    <name type="scientific">Spathaspora passalidarum (strain NRRL Y-27907 / 11-Y1)</name>
    <dbReference type="NCBI Taxonomy" id="619300"/>
    <lineage>
        <taxon>Eukaryota</taxon>
        <taxon>Fungi</taxon>
        <taxon>Dikarya</taxon>
        <taxon>Ascomycota</taxon>
        <taxon>Saccharomycotina</taxon>
        <taxon>Pichiomycetes</taxon>
        <taxon>Debaryomycetaceae</taxon>
        <taxon>Spathaspora</taxon>
    </lineage>
</organism>
<dbReference type="GeneID" id="18873001"/>
<evidence type="ECO:0000256" key="1">
    <source>
        <dbReference type="ARBA" id="ARBA00004202"/>
    </source>
</evidence>
<evidence type="ECO:0000313" key="8">
    <source>
        <dbReference type="Proteomes" id="UP000000709"/>
    </source>
</evidence>
<comment type="function">
    <text evidence="4">Flavodoxin-like protein (FLP) that plays a role in cell wall integrity, oxidative stress protection and virulence. FLPs act as NAD(P)H quinone oxidoreductases. Reduces ubiquinone (coenzyme Q), enabling it to serve as an antioxidant in the membrane.</text>
</comment>
<dbReference type="GO" id="GO:0032126">
    <property type="term" value="C:eisosome"/>
    <property type="evidence" value="ECO:0007669"/>
    <property type="project" value="EnsemblFungi"/>
</dbReference>
<sequence length="287" mass="29885">MKVAIIQYSTYGHITQLARSVKAGVEESKLASTVDIFQIPETLSDEILGKMHAPPKPKDIPVATLETLEEYDAFIFGIPTRFGTAPAQYFEFWGATGGLWMKGALDGKPAGIFVSTGTPGGGQETTVRLSLSHLAHHGMPYIPLGYAKTYAQVTADEVHGGSPYGAGTYANGDGSRQPSEVELEMAKIQGTDFATSAIKFVGKKAATKTAAAAGSSASATKKTVDDSVAPPAASDLANNAKGEAKAAAANTQAAASKTQAAASKRAEQSKQTVESEEKGFCSKCTIM</sequence>
<dbReference type="KEGG" id="spaa:SPAPADRAFT_59643"/>
<evidence type="ECO:0000256" key="3">
    <source>
        <dbReference type="ARBA" id="ARBA00023026"/>
    </source>
</evidence>
<dbReference type="NCBIfam" id="NF002999">
    <property type="entry name" value="PRK03767.1"/>
    <property type="match status" value="1"/>
</dbReference>
<feature type="compositionally biased region" description="Low complexity" evidence="5">
    <location>
        <begin position="211"/>
        <end position="221"/>
    </location>
</feature>
<evidence type="ECO:0000313" key="7">
    <source>
        <dbReference type="EMBL" id="EGW34211.1"/>
    </source>
</evidence>
<dbReference type="Gene3D" id="3.40.50.360">
    <property type="match status" value="1"/>
</dbReference>
<evidence type="ECO:0000256" key="4">
    <source>
        <dbReference type="ARBA" id="ARBA00053955"/>
    </source>
</evidence>
<keyword evidence="3" id="KW-0843">Virulence</keyword>
<evidence type="ECO:0000256" key="2">
    <source>
        <dbReference type="ARBA" id="ARBA00006961"/>
    </source>
</evidence>
<dbReference type="GO" id="GO:0005886">
    <property type="term" value="C:plasma membrane"/>
    <property type="evidence" value="ECO:0007669"/>
    <property type="project" value="UniProtKB-SubCell"/>
</dbReference>
<feature type="region of interest" description="Disordered" evidence="5">
    <location>
        <begin position="240"/>
        <end position="279"/>
    </location>
</feature>
<dbReference type="SUPFAM" id="SSF52218">
    <property type="entry name" value="Flavoproteins"/>
    <property type="match status" value="1"/>
</dbReference>
<dbReference type="OMA" id="HGMPYIP"/>
<dbReference type="GO" id="GO:0034599">
    <property type="term" value="P:cellular response to oxidative stress"/>
    <property type="evidence" value="ECO:0007669"/>
    <property type="project" value="UniProtKB-ARBA"/>
</dbReference>
<dbReference type="AlphaFoldDB" id="G3AHP7"/>
<dbReference type="InterPro" id="IPR029039">
    <property type="entry name" value="Flavoprotein-like_sf"/>
</dbReference>
<dbReference type="FunFam" id="3.40.50.360:FF:000001">
    <property type="entry name" value="NAD(P)H dehydrogenase (Quinone) FQR1-like"/>
    <property type="match status" value="1"/>
</dbReference>
<dbReference type="Pfam" id="PF03358">
    <property type="entry name" value="FMN_red"/>
    <property type="match status" value="1"/>
</dbReference>
<evidence type="ECO:0000256" key="5">
    <source>
        <dbReference type="SAM" id="MobiDB-lite"/>
    </source>
</evidence>
<evidence type="ECO:0000259" key="6">
    <source>
        <dbReference type="PROSITE" id="PS50902"/>
    </source>
</evidence>
<protein>
    <recommendedName>
        <fullName evidence="6">Flavodoxin-like domain-containing protein</fullName>
    </recommendedName>
</protein>
<dbReference type="STRING" id="619300.G3AHP7"/>
<feature type="compositionally biased region" description="Basic and acidic residues" evidence="5">
    <location>
        <begin position="264"/>
        <end position="279"/>
    </location>
</feature>
<keyword evidence="8" id="KW-1185">Reference proteome</keyword>
<dbReference type="GO" id="GO:0003955">
    <property type="term" value="F:NAD(P)H dehydrogenase (quinone) activity"/>
    <property type="evidence" value="ECO:0007669"/>
    <property type="project" value="InterPro"/>
</dbReference>
<dbReference type="Proteomes" id="UP000000709">
    <property type="component" value="Unassembled WGS sequence"/>
</dbReference>
<dbReference type="GO" id="GO:0010181">
    <property type="term" value="F:FMN binding"/>
    <property type="evidence" value="ECO:0007669"/>
    <property type="project" value="InterPro"/>
</dbReference>
<dbReference type="GO" id="GO:0005737">
    <property type="term" value="C:cytoplasm"/>
    <property type="evidence" value="ECO:0007669"/>
    <property type="project" value="EnsemblFungi"/>
</dbReference>
<dbReference type="RefSeq" id="XP_007373795.1">
    <property type="nucleotide sequence ID" value="XM_007373733.1"/>
</dbReference>
<dbReference type="HOGENOM" id="CLU_051402_0_0_1"/>
<comment type="similarity">
    <text evidence="2">Belongs to the WrbA family.</text>
</comment>
<dbReference type="InParanoid" id="G3AHP7"/>
<dbReference type="InterPro" id="IPR010089">
    <property type="entry name" value="Flavoprotein_WrbA-like"/>
</dbReference>
<dbReference type="InterPro" id="IPR005025">
    <property type="entry name" value="FMN_Rdtase-like_dom"/>
</dbReference>
<dbReference type="PANTHER" id="PTHR30546:SF23">
    <property type="entry name" value="FLAVOPROTEIN-LIKE PROTEIN YCP4-RELATED"/>
    <property type="match status" value="1"/>
</dbReference>
<dbReference type="PROSITE" id="PS50902">
    <property type="entry name" value="FLAVODOXIN_LIKE"/>
    <property type="match status" value="1"/>
</dbReference>
<feature type="domain" description="Flavodoxin-like" evidence="6">
    <location>
        <begin position="3"/>
        <end position="193"/>
    </location>
</feature>
<accession>G3AHP7</accession>
<dbReference type="eggNOG" id="KOG3135">
    <property type="taxonomic scope" value="Eukaryota"/>
</dbReference>
<reference evidence="7 8" key="1">
    <citation type="journal article" date="2011" name="Proc. Natl. Acad. Sci. U.S.A.">
        <title>Comparative genomics of xylose-fermenting fungi for enhanced biofuel production.</title>
        <authorList>
            <person name="Wohlbach D.J."/>
            <person name="Kuo A."/>
            <person name="Sato T.K."/>
            <person name="Potts K.M."/>
            <person name="Salamov A.A."/>
            <person name="LaButti K.M."/>
            <person name="Sun H."/>
            <person name="Clum A."/>
            <person name="Pangilinan J.L."/>
            <person name="Lindquist E.A."/>
            <person name="Lucas S."/>
            <person name="Lapidus A."/>
            <person name="Jin M."/>
            <person name="Gunawan C."/>
            <person name="Balan V."/>
            <person name="Dale B.E."/>
            <person name="Jeffries T.W."/>
            <person name="Zinkel R."/>
            <person name="Barry K.W."/>
            <person name="Grigoriev I.V."/>
            <person name="Gasch A.P."/>
        </authorList>
    </citation>
    <scope>NUCLEOTIDE SEQUENCE [LARGE SCALE GENOMIC DNA]</scope>
    <source>
        <strain evidence="8">NRRL Y-27907 / 11-Y1</strain>
    </source>
</reference>
<dbReference type="OrthoDB" id="504689at2759"/>
<dbReference type="NCBIfam" id="TIGR01755">
    <property type="entry name" value="flav_wrbA"/>
    <property type="match status" value="1"/>
</dbReference>
<feature type="compositionally biased region" description="Low complexity" evidence="5">
    <location>
        <begin position="240"/>
        <end position="263"/>
    </location>
</feature>
<feature type="region of interest" description="Disordered" evidence="5">
    <location>
        <begin position="211"/>
        <end position="230"/>
    </location>
</feature>
<dbReference type="PANTHER" id="PTHR30546">
    <property type="entry name" value="FLAVODOXIN-RELATED PROTEIN WRBA-RELATED"/>
    <property type="match status" value="1"/>
</dbReference>
<dbReference type="GO" id="GO:0160020">
    <property type="term" value="P:positive regulation of ferroptosis"/>
    <property type="evidence" value="ECO:0007669"/>
    <property type="project" value="EnsemblFungi"/>
</dbReference>
<comment type="subcellular location">
    <subcellularLocation>
        <location evidence="1">Cell membrane</location>
        <topology evidence="1">Peripheral membrane protein</topology>
    </subcellularLocation>
</comment>
<gene>
    <name evidence="7" type="ORF">SPAPADRAFT_59643</name>
</gene>